<sequence length="232" mass="27195">MICAIHQPNYIPWLGLYYKIYKSDVFVYLDDAQYSNQADHNVNKIKTSNGEFRIKVPVEQHLGDLIFEVRTKDELKWKDKHLKTLQMNYGKAEFFKEVFPDYSDVLLKKYSSISEMNMAIDKYICDGFGINTKIVKSSDFNIHSSRERKVLDICKTVGASEYLSGNGARVYQKEENFLKEGIKLTYTDYKPIEYKQVWKGFAPCMSAIDYIFNCGFDWNFVIEEVRRLNNVV</sequence>
<dbReference type="EMBL" id="JADIMX010000109">
    <property type="protein sequence ID" value="MBO8434824.1"/>
    <property type="molecule type" value="Genomic_DNA"/>
</dbReference>
<name>A0A9D9H3Q7_9FIRM</name>
<evidence type="ECO:0000313" key="1">
    <source>
        <dbReference type="EMBL" id="MBO8434824.1"/>
    </source>
</evidence>
<comment type="caution">
    <text evidence="1">The sequence shown here is derived from an EMBL/GenBank/DDBJ whole genome shotgun (WGS) entry which is preliminary data.</text>
</comment>
<gene>
    <name evidence="1" type="ORF">IAC55_05850</name>
</gene>
<reference evidence="1" key="1">
    <citation type="submission" date="2020-10" db="EMBL/GenBank/DDBJ databases">
        <authorList>
            <person name="Gilroy R."/>
        </authorList>
    </citation>
    <scope>NUCLEOTIDE SEQUENCE</scope>
    <source>
        <strain evidence="1">F6-4510</strain>
    </source>
</reference>
<evidence type="ECO:0000313" key="2">
    <source>
        <dbReference type="Proteomes" id="UP000823611"/>
    </source>
</evidence>
<reference evidence="1" key="2">
    <citation type="journal article" date="2021" name="PeerJ">
        <title>Extensive microbial diversity within the chicken gut microbiome revealed by metagenomics and culture.</title>
        <authorList>
            <person name="Gilroy R."/>
            <person name="Ravi A."/>
            <person name="Getino M."/>
            <person name="Pursley I."/>
            <person name="Horton D.L."/>
            <person name="Alikhan N.F."/>
            <person name="Baker D."/>
            <person name="Gharbi K."/>
            <person name="Hall N."/>
            <person name="Watson M."/>
            <person name="Adriaenssens E.M."/>
            <person name="Foster-Nyarko E."/>
            <person name="Jarju S."/>
            <person name="Secka A."/>
            <person name="Antonio M."/>
            <person name="Oren A."/>
            <person name="Chaudhuri R.R."/>
            <person name="La Ragione R."/>
            <person name="Hildebrand F."/>
            <person name="Pallen M.J."/>
        </authorList>
    </citation>
    <scope>NUCLEOTIDE SEQUENCE</scope>
    <source>
        <strain evidence="1">F6-4510</strain>
    </source>
</reference>
<accession>A0A9D9H3Q7</accession>
<protein>
    <submittedName>
        <fullName evidence="1">WbqC family protein</fullName>
    </submittedName>
</protein>
<dbReference type="Proteomes" id="UP000823611">
    <property type="component" value="Unassembled WGS sequence"/>
</dbReference>
<proteinExistence type="predicted"/>
<dbReference type="InterPro" id="IPR014985">
    <property type="entry name" value="WbqC"/>
</dbReference>
<dbReference type="Pfam" id="PF08889">
    <property type="entry name" value="WbqC"/>
    <property type="match status" value="1"/>
</dbReference>
<organism evidence="1 2">
    <name type="scientific">Candidatus Fimicola merdigallinarum</name>
    <dbReference type="NCBI Taxonomy" id="2840819"/>
    <lineage>
        <taxon>Bacteria</taxon>
        <taxon>Bacillati</taxon>
        <taxon>Bacillota</taxon>
        <taxon>Clostridia</taxon>
        <taxon>Lachnospirales</taxon>
        <taxon>Lachnospiraceae</taxon>
        <taxon>Lachnospiraceae incertae sedis</taxon>
        <taxon>Candidatus Fimicola</taxon>
    </lineage>
</organism>
<dbReference type="AlphaFoldDB" id="A0A9D9H3Q7"/>